<dbReference type="InterPro" id="IPR054276">
    <property type="entry name" value="DUF7007"/>
</dbReference>
<dbReference type="EMBL" id="QBKP01000032">
    <property type="protein sequence ID" value="PTX41143.1"/>
    <property type="molecule type" value="Genomic_DNA"/>
</dbReference>
<gene>
    <name evidence="2" type="ORF">C8N34_1321</name>
</gene>
<dbReference type="AlphaFoldDB" id="A0A2T6ABE1"/>
<accession>A0A2T6ABE1</accession>
<evidence type="ECO:0000313" key="3">
    <source>
        <dbReference type="Proteomes" id="UP000244224"/>
    </source>
</evidence>
<name>A0A2T6ABE1_9RHOB</name>
<comment type="caution">
    <text evidence="2">The sequence shown here is derived from an EMBL/GenBank/DDBJ whole genome shotgun (WGS) entry which is preliminary data.</text>
</comment>
<feature type="domain" description="DUF7007" evidence="1">
    <location>
        <begin position="102"/>
        <end position="216"/>
    </location>
</feature>
<dbReference type="Proteomes" id="UP000244224">
    <property type="component" value="Unassembled WGS sequence"/>
</dbReference>
<reference evidence="2 3" key="1">
    <citation type="submission" date="2018-04" db="EMBL/GenBank/DDBJ databases">
        <title>Genomic Encyclopedia of Archaeal and Bacterial Type Strains, Phase II (KMG-II): from individual species to whole genera.</title>
        <authorList>
            <person name="Goeker M."/>
        </authorList>
    </citation>
    <scope>NUCLEOTIDE SEQUENCE [LARGE SCALE GENOMIC DNA]</scope>
    <source>
        <strain evidence="2 3">DSM 21823</strain>
    </source>
</reference>
<dbReference type="Pfam" id="PF22653">
    <property type="entry name" value="DUF7007"/>
    <property type="match status" value="1"/>
</dbReference>
<evidence type="ECO:0000259" key="1">
    <source>
        <dbReference type="Pfam" id="PF22653"/>
    </source>
</evidence>
<protein>
    <recommendedName>
        <fullName evidence="1">DUF7007 domain-containing protein</fullName>
    </recommendedName>
</protein>
<dbReference type="OrthoDB" id="5124200at2"/>
<organism evidence="2 3">
    <name type="scientific">Gemmobacter caeni</name>
    <dbReference type="NCBI Taxonomy" id="589035"/>
    <lineage>
        <taxon>Bacteria</taxon>
        <taxon>Pseudomonadati</taxon>
        <taxon>Pseudomonadota</taxon>
        <taxon>Alphaproteobacteria</taxon>
        <taxon>Rhodobacterales</taxon>
        <taxon>Paracoccaceae</taxon>
        <taxon>Gemmobacter</taxon>
    </lineage>
</organism>
<evidence type="ECO:0000313" key="2">
    <source>
        <dbReference type="EMBL" id="PTX41143.1"/>
    </source>
</evidence>
<sequence length="292" mass="31893">MNTAVPSCKPASVPLPEFGRSSDGLTVARIGDAAYAMIPKADGRHFLGSSWRLSKPLSDWKRSDFYGHGGDVADEVAFHAIVQEQAEHQAAKVALGRQEFRAHASTPWGPSQGAVRYGEGVVFHSTSGHGGFHLTADRNAEVHPRLRAAGGWYEEDAAWAAVATAWPNLFTGLERRQAEETLRHSWPDAWEAIHGRALKPGESHTRDGEAFARDHASDWVVISAIYSDKHRGFTEVIATRGGPRDPKSEERRFLVPSGEYKVGAFGFVINEARHAVYDGPSSFIGWRGRAGG</sequence>
<proteinExistence type="predicted"/>
<dbReference type="RefSeq" id="WP_108130838.1">
    <property type="nucleotide sequence ID" value="NZ_QBKP01000032.1"/>
</dbReference>
<keyword evidence="3" id="KW-1185">Reference proteome</keyword>